<dbReference type="EMBL" id="QRCM01000001">
    <property type="protein sequence ID" value="TXG91783.1"/>
    <property type="molecule type" value="Genomic_DNA"/>
</dbReference>
<gene>
    <name evidence="1" type="ORF">DW322_18330</name>
</gene>
<dbReference type="RefSeq" id="WP_010838545.1">
    <property type="nucleotide sequence ID" value="NZ_QRCM01000001.1"/>
</dbReference>
<evidence type="ECO:0000313" key="1">
    <source>
        <dbReference type="EMBL" id="TXG91783.1"/>
    </source>
</evidence>
<organism evidence="1 2">
    <name type="scientific">Rhodococcus rhodnii</name>
    <dbReference type="NCBI Taxonomy" id="38312"/>
    <lineage>
        <taxon>Bacteria</taxon>
        <taxon>Bacillati</taxon>
        <taxon>Actinomycetota</taxon>
        <taxon>Actinomycetes</taxon>
        <taxon>Mycobacteriales</taxon>
        <taxon>Nocardiaceae</taxon>
        <taxon>Rhodococcus</taxon>
    </lineage>
</organism>
<proteinExistence type="predicted"/>
<comment type="caution">
    <text evidence="1">The sequence shown here is derived from an EMBL/GenBank/DDBJ whole genome shotgun (WGS) entry which is preliminary data.</text>
</comment>
<protein>
    <submittedName>
        <fullName evidence="1">Uncharacterized protein</fullName>
    </submittedName>
</protein>
<dbReference type="Proteomes" id="UP000471120">
    <property type="component" value="Unassembled WGS sequence"/>
</dbReference>
<sequence length="245" mass="26065">MSTLPDRTVASVLGRAAGGVGPVLDAVASDPLGIKARTFSGPDPDRTALGAVLDAAAGVLDALTVPGTAAWENADPDRRARWWVTRLGALNTIVVAAPSMFGILLNRLPLQNVLGFANQVLVVVAVAREYGVTDRSQQIDLLAEVVLGRRLDPSREPEPAPEQERPRRRAFAVVAALWRTARTVRAIGSELDRRPSPGPVTGTLSNIPVIGVPARYVGERLALRRAAGSAREWSRSHRTGDRAGV</sequence>
<accession>A0A6P2CHE5</accession>
<name>A0A6P2CHE5_9NOCA</name>
<evidence type="ECO:0000313" key="2">
    <source>
        <dbReference type="Proteomes" id="UP000471120"/>
    </source>
</evidence>
<dbReference type="AlphaFoldDB" id="A0A6P2CHE5"/>
<reference evidence="1 2" key="1">
    <citation type="submission" date="2018-07" db="EMBL/GenBank/DDBJ databases">
        <title>Genome sequence of Rhodococcus rhodnii ATCC 35071 from Rhodnius prolixus.</title>
        <authorList>
            <person name="Patel V."/>
            <person name="Vogel K.J."/>
        </authorList>
    </citation>
    <scope>NUCLEOTIDE SEQUENCE [LARGE SCALE GENOMIC DNA]</scope>
    <source>
        <strain evidence="1 2">ATCC 35071</strain>
    </source>
</reference>